<organism evidence="9 10">
    <name type="scientific">Hyalangium rubrum</name>
    <dbReference type="NCBI Taxonomy" id="3103134"/>
    <lineage>
        <taxon>Bacteria</taxon>
        <taxon>Pseudomonadati</taxon>
        <taxon>Myxococcota</taxon>
        <taxon>Myxococcia</taxon>
        <taxon>Myxococcales</taxon>
        <taxon>Cystobacterineae</taxon>
        <taxon>Archangiaceae</taxon>
        <taxon>Hyalangium</taxon>
    </lineage>
</organism>
<dbReference type="Pfam" id="PF00512">
    <property type="entry name" value="HisKA"/>
    <property type="match status" value="1"/>
</dbReference>
<name>A0ABU5GXG6_9BACT</name>
<comment type="caution">
    <text evidence="9">The sequence shown here is derived from an EMBL/GenBank/DDBJ whole genome shotgun (WGS) entry which is preliminary data.</text>
</comment>
<comment type="catalytic activity">
    <reaction evidence="1">
        <text>ATP + protein L-histidine = ADP + protein N-phospho-L-histidine.</text>
        <dbReference type="EC" id="2.7.13.3"/>
    </reaction>
</comment>
<evidence type="ECO:0000313" key="10">
    <source>
        <dbReference type="Proteomes" id="UP001291309"/>
    </source>
</evidence>
<gene>
    <name evidence="9" type="ORF">SYV04_02240</name>
</gene>
<proteinExistence type="predicted"/>
<evidence type="ECO:0000256" key="2">
    <source>
        <dbReference type="ARBA" id="ARBA00012438"/>
    </source>
</evidence>
<dbReference type="Proteomes" id="UP001291309">
    <property type="component" value="Unassembled WGS sequence"/>
</dbReference>
<dbReference type="GO" id="GO:0016301">
    <property type="term" value="F:kinase activity"/>
    <property type="evidence" value="ECO:0007669"/>
    <property type="project" value="UniProtKB-KW"/>
</dbReference>
<keyword evidence="10" id="KW-1185">Reference proteome</keyword>
<dbReference type="PANTHER" id="PTHR42878:SF7">
    <property type="entry name" value="SENSOR HISTIDINE KINASE GLRK"/>
    <property type="match status" value="1"/>
</dbReference>
<evidence type="ECO:0000256" key="6">
    <source>
        <dbReference type="ARBA" id="ARBA00022840"/>
    </source>
</evidence>
<keyword evidence="6" id="KW-0067">ATP-binding</keyword>
<dbReference type="PANTHER" id="PTHR42878">
    <property type="entry name" value="TWO-COMPONENT HISTIDINE KINASE"/>
    <property type="match status" value="1"/>
</dbReference>
<sequence length="297" mass="32554">MDALLQEALRLTGALGIALHEGRDRVAQAGLKPPPLSKARALQVIHAPDQRTALVVVPERGSPEEREALAKFARLASTLLATQRREAAAQARQAHLSRELRQLEQAVAYRERNRSRASHDLRTPLLVMKGYVDMMRKGMTGELTPTMERYLERIHGATQDMSALISQRLAAGDAPEDLLSLLRGAFERLARTQNLSLRSEGAPPAVPVRGLHSELLLLTRTLARSLAATGTPQVDLGIEARETVKMWRVSLSTTSDQPLPARMMQRLDGLVQKLGGTLAVRLSPCLELTLQLPAAMT</sequence>
<keyword evidence="5 9" id="KW-0418">Kinase</keyword>
<keyword evidence="4" id="KW-0547">Nucleotide-binding</keyword>
<evidence type="ECO:0000256" key="7">
    <source>
        <dbReference type="ARBA" id="ARBA00023012"/>
    </source>
</evidence>
<dbReference type="RefSeq" id="WP_321543896.1">
    <property type="nucleotide sequence ID" value="NZ_JAXIVS010000001.1"/>
</dbReference>
<evidence type="ECO:0000256" key="5">
    <source>
        <dbReference type="ARBA" id="ARBA00022777"/>
    </source>
</evidence>
<evidence type="ECO:0000256" key="1">
    <source>
        <dbReference type="ARBA" id="ARBA00000085"/>
    </source>
</evidence>
<evidence type="ECO:0000256" key="3">
    <source>
        <dbReference type="ARBA" id="ARBA00022679"/>
    </source>
</evidence>
<evidence type="ECO:0000256" key="4">
    <source>
        <dbReference type="ARBA" id="ARBA00022741"/>
    </source>
</evidence>
<accession>A0ABU5GXG6</accession>
<keyword evidence="3" id="KW-0808">Transferase</keyword>
<dbReference type="InterPro" id="IPR036097">
    <property type="entry name" value="HisK_dim/P_sf"/>
</dbReference>
<dbReference type="CDD" id="cd00082">
    <property type="entry name" value="HisKA"/>
    <property type="match status" value="1"/>
</dbReference>
<dbReference type="InterPro" id="IPR003661">
    <property type="entry name" value="HisK_dim/P_dom"/>
</dbReference>
<evidence type="ECO:0000259" key="8">
    <source>
        <dbReference type="SMART" id="SM00388"/>
    </source>
</evidence>
<dbReference type="Gene3D" id="1.10.287.130">
    <property type="match status" value="1"/>
</dbReference>
<dbReference type="EMBL" id="JAXIVS010000001">
    <property type="protein sequence ID" value="MDY7225178.1"/>
    <property type="molecule type" value="Genomic_DNA"/>
</dbReference>
<dbReference type="SMART" id="SM00388">
    <property type="entry name" value="HisKA"/>
    <property type="match status" value="1"/>
</dbReference>
<dbReference type="InterPro" id="IPR050351">
    <property type="entry name" value="BphY/WalK/GraS-like"/>
</dbReference>
<protein>
    <recommendedName>
        <fullName evidence="2">histidine kinase</fullName>
        <ecNumber evidence="2">2.7.13.3</ecNumber>
    </recommendedName>
</protein>
<dbReference type="SUPFAM" id="SSF47384">
    <property type="entry name" value="Homodimeric domain of signal transducing histidine kinase"/>
    <property type="match status" value="1"/>
</dbReference>
<evidence type="ECO:0000313" key="9">
    <source>
        <dbReference type="EMBL" id="MDY7225178.1"/>
    </source>
</evidence>
<reference evidence="9 10" key="1">
    <citation type="submission" date="2023-12" db="EMBL/GenBank/DDBJ databases">
        <title>the genome sequence of Hyalangium sp. s54d21.</title>
        <authorList>
            <person name="Zhang X."/>
        </authorList>
    </citation>
    <scope>NUCLEOTIDE SEQUENCE [LARGE SCALE GENOMIC DNA]</scope>
    <source>
        <strain evidence="10">s54d21</strain>
    </source>
</reference>
<feature type="domain" description="Signal transduction histidine kinase dimerisation/phosphoacceptor" evidence="8">
    <location>
        <begin position="111"/>
        <end position="175"/>
    </location>
</feature>
<dbReference type="EC" id="2.7.13.3" evidence="2"/>
<keyword evidence="7" id="KW-0902">Two-component regulatory system</keyword>